<evidence type="ECO:0000313" key="2">
    <source>
        <dbReference type="Proteomes" id="UP000516437"/>
    </source>
</evidence>
<sequence>MEAFSRMFGRVVEHGRLEGFMVGGGSGGSVCISHLLFADDTLVLCGVDVSQFRSLKCLLLCFEAVSGLRINLTKSKVIPIGRVDNVQELAGILEYGLSLLPLRYLGLPLGASFKCIHIWDGIIERMERRLAGWKRMYLSKGGRLLSLNLLLRAFQFISLLYSLSRLQWLIGWKRFRGISFGAAMRMCINSTL</sequence>
<reference evidence="1 2" key="1">
    <citation type="journal article" date="2019" name="Plant Biotechnol. J.">
        <title>The red bayberry genome and genetic basis of sex determination.</title>
        <authorList>
            <person name="Jia H.M."/>
            <person name="Jia H.J."/>
            <person name="Cai Q.L."/>
            <person name="Wang Y."/>
            <person name="Zhao H.B."/>
            <person name="Yang W.F."/>
            <person name="Wang G.Y."/>
            <person name="Li Y.H."/>
            <person name="Zhan D.L."/>
            <person name="Shen Y.T."/>
            <person name="Niu Q.F."/>
            <person name="Chang L."/>
            <person name="Qiu J."/>
            <person name="Zhao L."/>
            <person name="Xie H.B."/>
            <person name="Fu W.Y."/>
            <person name="Jin J."/>
            <person name="Li X.W."/>
            <person name="Jiao Y."/>
            <person name="Zhou C.C."/>
            <person name="Tu T."/>
            <person name="Chai C.Y."/>
            <person name="Gao J.L."/>
            <person name="Fan L.J."/>
            <person name="van de Weg E."/>
            <person name="Wang J.Y."/>
            <person name="Gao Z.S."/>
        </authorList>
    </citation>
    <scope>NUCLEOTIDE SEQUENCE [LARGE SCALE GENOMIC DNA]</scope>
    <source>
        <tissue evidence="1">Leaves</tissue>
    </source>
</reference>
<dbReference type="EMBL" id="RXIC02000022">
    <property type="protein sequence ID" value="KAB1217243.1"/>
    <property type="molecule type" value="Genomic_DNA"/>
</dbReference>
<dbReference type="PANTHER" id="PTHR33116:SF78">
    <property type="entry name" value="OS12G0587133 PROTEIN"/>
    <property type="match status" value="1"/>
</dbReference>
<evidence type="ECO:0008006" key="3">
    <source>
        <dbReference type="Google" id="ProtNLM"/>
    </source>
</evidence>
<protein>
    <recommendedName>
        <fullName evidence="3">Reverse transcriptase domain-containing protein</fullName>
    </recommendedName>
</protein>
<comment type="caution">
    <text evidence="1">The sequence shown here is derived from an EMBL/GenBank/DDBJ whole genome shotgun (WGS) entry which is preliminary data.</text>
</comment>
<dbReference type="PANTHER" id="PTHR33116">
    <property type="entry name" value="REVERSE TRANSCRIPTASE ZINC-BINDING DOMAIN-CONTAINING PROTEIN-RELATED-RELATED"/>
    <property type="match status" value="1"/>
</dbReference>
<name>A0A6A1VWX2_9ROSI</name>
<gene>
    <name evidence="1" type="ORF">CJ030_MR4G021078</name>
</gene>
<proteinExistence type="predicted"/>
<dbReference type="Proteomes" id="UP000516437">
    <property type="component" value="Chromosome 4"/>
</dbReference>
<evidence type="ECO:0000313" key="1">
    <source>
        <dbReference type="EMBL" id="KAB1217243.1"/>
    </source>
</evidence>
<dbReference type="OrthoDB" id="1938625at2759"/>
<organism evidence="1 2">
    <name type="scientific">Morella rubra</name>
    <name type="common">Chinese bayberry</name>
    <dbReference type="NCBI Taxonomy" id="262757"/>
    <lineage>
        <taxon>Eukaryota</taxon>
        <taxon>Viridiplantae</taxon>
        <taxon>Streptophyta</taxon>
        <taxon>Embryophyta</taxon>
        <taxon>Tracheophyta</taxon>
        <taxon>Spermatophyta</taxon>
        <taxon>Magnoliopsida</taxon>
        <taxon>eudicotyledons</taxon>
        <taxon>Gunneridae</taxon>
        <taxon>Pentapetalae</taxon>
        <taxon>rosids</taxon>
        <taxon>fabids</taxon>
        <taxon>Fagales</taxon>
        <taxon>Myricaceae</taxon>
        <taxon>Morella</taxon>
    </lineage>
</organism>
<dbReference type="AlphaFoldDB" id="A0A6A1VWX2"/>
<keyword evidence="2" id="KW-1185">Reference proteome</keyword>
<accession>A0A6A1VWX2</accession>